<gene>
    <name evidence="1" type="ORF">MUN68_012255</name>
</gene>
<keyword evidence="2" id="KW-1185">Reference proteome</keyword>
<dbReference type="InterPro" id="IPR016181">
    <property type="entry name" value="Acyl_CoA_acyltransferase"/>
</dbReference>
<evidence type="ECO:0000313" key="1">
    <source>
        <dbReference type="EMBL" id="WCO00836.1"/>
    </source>
</evidence>
<name>A0ABY7RUN4_9FLAO</name>
<accession>A0ABY7RUN4</accession>
<dbReference type="RefSeq" id="WP_249995829.1">
    <property type="nucleotide sequence ID" value="NZ_CP116221.1"/>
</dbReference>
<dbReference type="Proteomes" id="UP001202717">
    <property type="component" value="Chromosome"/>
</dbReference>
<dbReference type="Gene3D" id="3.40.630.30">
    <property type="match status" value="1"/>
</dbReference>
<protein>
    <submittedName>
        <fullName evidence="1">FemAB family protein</fullName>
    </submittedName>
</protein>
<sequence length="318" mass="37626">MYKYSVKVYHSDFKKQWDEFVTHSKNATFLFQRDFMDYHKDRFKDYSLMVYDGEQLLAIFPANISNDIVYSHQGLTYGGLFFDERLTSTQIQEIFELVLAFFKTKNIQSVIVKSLPEFYQFHSSRVIDDLYKQDHSSIVKENIILAIDYNQDFKIAKSKIKRFKKLQRNQLTIKEGKLEINAFWNTILLKRLAEKHNSKPVHNLLEIQYLHSKFEDEITQYNIYREEEILAGITIFKKGNIVKSQYGMASIEGEKLNALDMLFVSLIIKFKEEGMQYFTMGSVNDNSELGYSKGMLKQKEELGCRKYTQNIWKIELND</sequence>
<proteinExistence type="predicted"/>
<dbReference type="SUPFAM" id="SSF55729">
    <property type="entry name" value="Acyl-CoA N-acyltransferases (Nat)"/>
    <property type="match status" value="1"/>
</dbReference>
<dbReference type="EMBL" id="CP116221">
    <property type="protein sequence ID" value="WCO00836.1"/>
    <property type="molecule type" value="Genomic_DNA"/>
</dbReference>
<evidence type="ECO:0000313" key="2">
    <source>
        <dbReference type="Proteomes" id="UP001202717"/>
    </source>
</evidence>
<reference evidence="1 2" key="1">
    <citation type="submission" date="2023-01" db="EMBL/GenBank/DDBJ databases">
        <title>Psychroserpens ponticola sp. nov., isolated from seawater.</title>
        <authorList>
            <person name="Kristyanto S."/>
            <person name="Jung J."/>
            <person name="Kim J.M."/>
            <person name="Jeon C.O."/>
        </authorList>
    </citation>
    <scope>NUCLEOTIDE SEQUENCE [LARGE SCALE GENOMIC DNA]</scope>
    <source>
        <strain evidence="1 2">MSW6</strain>
    </source>
</reference>
<organism evidence="1 2">
    <name type="scientific">Psychroserpens ponticola</name>
    <dbReference type="NCBI Taxonomy" id="2932268"/>
    <lineage>
        <taxon>Bacteria</taxon>
        <taxon>Pseudomonadati</taxon>
        <taxon>Bacteroidota</taxon>
        <taxon>Flavobacteriia</taxon>
        <taxon>Flavobacteriales</taxon>
        <taxon>Flavobacteriaceae</taxon>
        <taxon>Psychroserpens</taxon>
    </lineage>
</organism>